<organism evidence="2 3">
    <name type="scientific">Stappia taiwanensis</name>
    <dbReference type="NCBI Taxonomy" id="992267"/>
    <lineage>
        <taxon>Bacteria</taxon>
        <taxon>Pseudomonadati</taxon>
        <taxon>Pseudomonadota</taxon>
        <taxon>Alphaproteobacteria</taxon>
        <taxon>Hyphomicrobiales</taxon>
        <taxon>Stappiaceae</taxon>
        <taxon>Stappia</taxon>
    </lineage>
</organism>
<reference evidence="2 3" key="2">
    <citation type="submission" date="2020-08" db="EMBL/GenBank/DDBJ databases">
        <title>Stappia taiwanensis sp. nov., isolated from a coastal thermal spring.</title>
        <authorList>
            <person name="Kampfer P."/>
        </authorList>
    </citation>
    <scope>NUCLEOTIDE SEQUENCE [LARGE SCALE GENOMIC DNA]</scope>
    <source>
        <strain evidence="2 3">DSM 23284</strain>
    </source>
</reference>
<sequence length="137" mass="15182">MSERISLQEALIYVMVMVSAADSSMTDKELQSMGEVIRTLPVFKDFDQERLLEVAQSCGARLQEDNGLQETLALIAGSVPQKHRDTAYAVAVEVAVADLMVKQEELRLLQMLRDALDLDKLTVAAIERGAQARYRAA</sequence>
<dbReference type="AlphaFoldDB" id="A0A838XQV9"/>
<gene>
    <name evidence="2" type="ORF">H1W37_10920</name>
</gene>
<reference evidence="2 3" key="1">
    <citation type="submission" date="2020-07" db="EMBL/GenBank/DDBJ databases">
        <authorList>
            <person name="Li M."/>
        </authorList>
    </citation>
    <scope>NUCLEOTIDE SEQUENCE [LARGE SCALE GENOMIC DNA]</scope>
    <source>
        <strain evidence="2 3">DSM 23284</strain>
    </source>
</reference>
<name>A0A838XQV9_9HYPH</name>
<feature type="domain" description="Co-chaperone DjlA N-terminal" evidence="1">
    <location>
        <begin position="9"/>
        <end position="125"/>
    </location>
</feature>
<evidence type="ECO:0000313" key="2">
    <source>
        <dbReference type="EMBL" id="MBA4612167.1"/>
    </source>
</evidence>
<dbReference type="Pfam" id="PF05099">
    <property type="entry name" value="TerB"/>
    <property type="match status" value="1"/>
</dbReference>
<evidence type="ECO:0000259" key="1">
    <source>
        <dbReference type="Pfam" id="PF05099"/>
    </source>
</evidence>
<evidence type="ECO:0000313" key="3">
    <source>
        <dbReference type="Proteomes" id="UP000559404"/>
    </source>
</evidence>
<proteinExistence type="predicted"/>
<dbReference type="EMBL" id="JACEON010000009">
    <property type="protein sequence ID" value="MBA4612167.1"/>
    <property type="molecule type" value="Genomic_DNA"/>
</dbReference>
<dbReference type="SUPFAM" id="SSF158682">
    <property type="entry name" value="TerB-like"/>
    <property type="match status" value="1"/>
</dbReference>
<dbReference type="Gene3D" id="1.10.3680.10">
    <property type="entry name" value="TerB-like"/>
    <property type="match status" value="1"/>
</dbReference>
<accession>A0A838XQV9</accession>
<dbReference type="InterPro" id="IPR029024">
    <property type="entry name" value="TerB-like"/>
</dbReference>
<keyword evidence="3" id="KW-1185">Reference proteome</keyword>
<dbReference type="CDD" id="cd07176">
    <property type="entry name" value="terB"/>
    <property type="match status" value="1"/>
</dbReference>
<dbReference type="RefSeq" id="WP_181760369.1">
    <property type="nucleotide sequence ID" value="NZ_BMCR01000003.1"/>
</dbReference>
<comment type="caution">
    <text evidence="2">The sequence shown here is derived from an EMBL/GenBank/DDBJ whole genome shotgun (WGS) entry which is preliminary data.</text>
</comment>
<protein>
    <submittedName>
        <fullName evidence="2">Tellurite resistance TerB family protein</fullName>
    </submittedName>
</protein>
<dbReference type="InterPro" id="IPR007791">
    <property type="entry name" value="DjlA_N"/>
</dbReference>
<dbReference type="Proteomes" id="UP000559404">
    <property type="component" value="Unassembled WGS sequence"/>
</dbReference>